<dbReference type="AlphaFoldDB" id="A0A853APU0"/>
<protein>
    <recommendedName>
        <fullName evidence="3">Dihydroorotate dehydrogenase</fullName>
    </recommendedName>
</protein>
<evidence type="ECO:0000313" key="2">
    <source>
        <dbReference type="Proteomes" id="UP000587002"/>
    </source>
</evidence>
<keyword evidence="2" id="KW-1185">Reference proteome</keyword>
<comment type="caution">
    <text evidence="1">The sequence shown here is derived from an EMBL/GenBank/DDBJ whole genome shotgun (WGS) entry which is preliminary data.</text>
</comment>
<reference evidence="1 2" key="1">
    <citation type="submission" date="2020-07" db="EMBL/GenBank/DDBJ databases">
        <title>Sequencing the genomes of 1000 actinobacteria strains.</title>
        <authorList>
            <person name="Klenk H.-P."/>
        </authorList>
    </citation>
    <scope>NUCLEOTIDE SEQUENCE [LARGE SCALE GENOMIC DNA]</scope>
    <source>
        <strain evidence="1 2">DSM 44065</strain>
    </source>
</reference>
<dbReference type="Proteomes" id="UP000587002">
    <property type="component" value="Unassembled WGS sequence"/>
</dbReference>
<organism evidence="1 2">
    <name type="scientific">Saccharopolyspora hordei</name>
    <dbReference type="NCBI Taxonomy" id="1838"/>
    <lineage>
        <taxon>Bacteria</taxon>
        <taxon>Bacillati</taxon>
        <taxon>Actinomycetota</taxon>
        <taxon>Actinomycetes</taxon>
        <taxon>Pseudonocardiales</taxon>
        <taxon>Pseudonocardiaceae</taxon>
        <taxon>Saccharopolyspora</taxon>
    </lineage>
</organism>
<sequence length="74" mass="8403">MTTTSEGTSTDTDWEYRPLRLPPGVTRLSAAVQLSIHAEFSGWELSRVLLYSDGTRKVWLRRKRNTPGVPELLT</sequence>
<name>A0A853APU0_9PSEU</name>
<proteinExistence type="predicted"/>
<dbReference type="RefSeq" id="WP_179721976.1">
    <property type="nucleotide sequence ID" value="NZ_BAABFH010000001.1"/>
</dbReference>
<evidence type="ECO:0000313" key="1">
    <source>
        <dbReference type="EMBL" id="NYI84623.1"/>
    </source>
</evidence>
<dbReference type="InterPro" id="IPR043758">
    <property type="entry name" value="DUF5703"/>
</dbReference>
<evidence type="ECO:0008006" key="3">
    <source>
        <dbReference type="Google" id="ProtNLM"/>
    </source>
</evidence>
<dbReference type="Pfam" id="PF18963">
    <property type="entry name" value="DUF5703"/>
    <property type="match status" value="1"/>
</dbReference>
<gene>
    <name evidence="1" type="ORF">HNR68_003253</name>
</gene>
<dbReference type="EMBL" id="JACCFJ010000001">
    <property type="protein sequence ID" value="NYI84623.1"/>
    <property type="molecule type" value="Genomic_DNA"/>
</dbReference>
<accession>A0A853APU0</accession>